<reference evidence="3" key="1">
    <citation type="submission" date="2020-12" db="EMBL/GenBank/DDBJ databases">
        <authorList>
            <person name="Wen Z.T."/>
        </authorList>
    </citation>
    <scope>NUCLEOTIDE SEQUENCE [LARGE SCALE GENOMIC DNA]</scope>
    <source>
        <strain evidence="3">27-3</strain>
    </source>
</reference>
<proteinExistence type="predicted"/>
<dbReference type="EMBL" id="CP066294">
    <property type="protein sequence ID" value="QQL48233.1"/>
    <property type="molecule type" value="Genomic_DNA"/>
</dbReference>
<gene>
    <name evidence="2" type="ORF">IGS65_004070</name>
</gene>
<keyword evidence="1" id="KW-0472">Membrane</keyword>
<sequence length="46" mass="5493">MTKRLVKVIGVSLVWLVLFGLWACPMIYLANTWVKRHDYRRQPAVY</sequence>
<organism evidence="2 3">
    <name type="scientific">Streptococcus mutans</name>
    <dbReference type="NCBI Taxonomy" id="1309"/>
    <lineage>
        <taxon>Bacteria</taxon>
        <taxon>Bacillati</taxon>
        <taxon>Bacillota</taxon>
        <taxon>Bacilli</taxon>
        <taxon>Lactobacillales</taxon>
        <taxon>Streptococcaceae</taxon>
        <taxon>Streptococcus</taxon>
    </lineage>
</organism>
<dbReference type="Proteomes" id="UP000595884">
    <property type="component" value="Chromosome"/>
</dbReference>
<keyword evidence="1" id="KW-1133">Transmembrane helix</keyword>
<dbReference type="RefSeq" id="WP_002303124.1">
    <property type="nucleotide sequence ID" value="NZ_BDOS01000001.1"/>
</dbReference>
<keyword evidence="1" id="KW-0812">Transmembrane</keyword>
<evidence type="ECO:0000313" key="3">
    <source>
        <dbReference type="Proteomes" id="UP000595884"/>
    </source>
</evidence>
<accession>A0AAX1K7C0</accession>
<dbReference type="AlphaFoldDB" id="A0AAX1K7C0"/>
<evidence type="ECO:0000256" key="1">
    <source>
        <dbReference type="SAM" id="Phobius"/>
    </source>
</evidence>
<evidence type="ECO:0000313" key="2">
    <source>
        <dbReference type="EMBL" id="QQL48233.1"/>
    </source>
</evidence>
<protein>
    <submittedName>
        <fullName evidence="2">Uncharacterized protein</fullName>
    </submittedName>
</protein>
<feature type="transmembrane region" description="Helical" evidence="1">
    <location>
        <begin position="12"/>
        <end position="31"/>
    </location>
</feature>
<name>A0AAX1K7C0_STRMG</name>